<proteinExistence type="predicted"/>
<accession>A0A1C4YBJ0</accession>
<dbReference type="EMBL" id="LT607411">
    <property type="protein sequence ID" value="SCF18095.1"/>
    <property type="molecule type" value="Genomic_DNA"/>
</dbReference>
<evidence type="ECO:0000313" key="1">
    <source>
        <dbReference type="EMBL" id="SCF18095.1"/>
    </source>
</evidence>
<gene>
    <name evidence="1" type="ORF">GA0074695_4068</name>
</gene>
<reference evidence="2" key="1">
    <citation type="submission" date="2016-06" db="EMBL/GenBank/DDBJ databases">
        <authorList>
            <person name="Varghese N."/>
            <person name="Submissions Spin"/>
        </authorList>
    </citation>
    <scope>NUCLEOTIDE SEQUENCE [LARGE SCALE GENOMIC DNA]</scope>
    <source>
        <strain evidence="2">DSM 43909</strain>
    </source>
</reference>
<dbReference type="AlphaFoldDB" id="A0A1C4YBJ0"/>
<evidence type="ECO:0000313" key="2">
    <source>
        <dbReference type="Proteomes" id="UP000198242"/>
    </source>
</evidence>
<organism evidence="1 2">
    <name type="scientific">Micromonospora viridifaciens</name>
    <dbReference type="NCBI Taxonomy" id="1881"/>
    <lineage>
        <taxon>Bacteria</taxon>
        <taxon>Bacillati</taxon>
        <taxon>Actinomycetota</taxon>
        <taxon>Actinomycetes</taxon>
        <taxon>Micromonosporales</taxon>
        <taxon>Micromonosporaceae</taxon>
        <taxon>Micromonospora</taxon>
    </lineage>
</organism>
<keyword evidence="2" id="KW-1185">Reference proteome</keyword>
<sequence>MMSCSTLPTWKPLVTHHCNHLTTAGPGARQEVRVMALSLAAAMAASEMTV</sequence>
<protein>
    <submittedName>
        <fullName evidence="1">Uncharacterized protein</fullName>
    </submittedName>
</protein>
<dbReference type="Proteomes" id="UP000198242">
    <property type="component" value="Chromosome I"/>
</dbReference>
<name>A0A1C4YBJ0_MICVI</name>